<proteinExistence type="predicted"/>
<keyword evidence="2" id="KW-1185">Reference proteome</keyword>
<dbReference type="EMBL" id="JAATJH010000004">
    <property type="protein sequence ID" value="NJC27041.1"/>
    <property type="molecule type" value="Genomic_DNA"/>
</dbReference>
<dbReference type="Proteomes" id="UP000770785">
    <property type="component" value="Unassembled WGS sequence"/>
</dbReference>
<sequence>MKSWLQPRPFTPGECLSKKLFSKTRLILTPVNLKTDETTKT</sequence>
<protein>
    <submittedName>
        <fullName evidence="1">Uncharacterized protein</fullName>
    </submittedName>
</protein>
<gene>
    <name evidence="1" type="ORF">GGR27_002554</name>
</gene>
<accession>A0ABX0XCN0</accession>
<evidence type="ECO:0000313" key="1">
    <source>
        <dbReference type="EMBL" id="NJC27041.1"/>
    </source>
</evidence>
<evidence type="ECO:0000313" key="2">
    <source>
        <dbReference type="Proteomes" id="UP000770785"/>
    </source>
</evidence>
<comment type="caution">
    <text evidence="1">The sequence shown here is derived from an EMBL/GenBank/DDBJ whole genome shotgun (WGS) entry which is preliminary data.</text>
</comment>
<name>A0ABX0XCN0_9BACT</name>
<reference evidence="1 2" key="1">
    <citation type="submission" date="2020-03" db="EMBL/GenBank/DDBJ databases">
        <title>Genomic Encyclopedia of Type Strains, Phase IV (KMG-IV): sequencing the most valuable type-strain genomes for metagenomic binning, comparative biology and taxonomic classification.</title>
        <authorList>
            <person name="Goeker M."/>
        </authorList>
    </citation>
    <scope>NUCLEOTIDE SEQUENCE [LARGE SCALE GENOMIC DNA]</scope>
    <source>
        <strain evidence="1 2">DSM 105096</strain>
    </source>
</reference>
<organism evidence="1 2">
    <name type="scientific">Neolewinella antarctica</name>
    <dbReference type="NCBI Taxonomy" id="442734"/>
    <lineage>
        <taxon>Bacteria</taxon>
        <taxon>Pseudomonadati</taxon>
        <taxon>Bacteroidota</taxon>
        <taxon>Saprospiria</taxon>
        <taxon>Saprospirales</taxon>
        <taxon>Lewinellaceae</taxon>
        <taxon>Neolewinella</taxon>
    </lineage>
</organism>